<evidence type="ECO:0000256" key="3">
    <source>
        <dbReference type="SAM" id="SignalP"/>
    </source>
</evidence>
<gene>
    <name evidence="5" type="ORF">SCUCBS95973_000942</name>
</gene>
<keyword evidence="2" id="KW-0378">Hydrolase</keyword>
<comment type="similarity">
    <text evidence="1">Belongs to the type-B carboxylesterase/lipase family.</text>
</comment>
<evidence type="ECO:0000313" key="5">
    <source>
        <dbReference type="EMBL" id="CAK7210889.1"/>
    </source>
</evidence>
<name>A0ABP0AUF0_9PEZI</name>
<evidence type="ECO:0000259" key="4">
    <source>
        <dbReference type="Pfam" id="PF00135"/>
    </source>
</evidence>
<reference evidence="5 6" key="1">
    <citation type="submission" date="2024-01" db="EMBL/GenBank/DDBJ databases">
        <authorList>
            <person name="Allen C."/>
            <person name="Tagirdzhanova G."/>
        </authorList>
    </citation>
    <scope>NUCLEOTIDE SEQUENCE [LARGE SCALE GENOMIC DNA]</scope>
</reference>
<dbReference type="Pfam" id="PF00135">
    <property type="entry name" value="COesterase"/>
    <property type="match status" value="1"/>
</dbReference>
<feature type="domain" description="Carboxylesterase type B" evidence="4">
    <location>
        <begin position="17"/>
        <end position="513"/>
    </location>
</feature>
<organism evidence="5 6">
    <name type="scientific">Sporothrix curviconia</name>
    <dbReference type="NCBI Taxonomy" id="1260050"/>
    <lineage>
        <taxon>Eukaryota</taxon>
        <taxon>Fungi</taxon>
        <taxon>Dikarya</taxon>
        <taxon>Ascomycota</taxon>
        <taxon>Pezizomycotina</taxon>
        <taxon>Sordariomycetes</taxon>
        <taxon>Sordariomycetidae</taxon>
        <taxon>Ophiostomatales</taxon>
        <taxon>Ophiostomataceae</taxon>
        <taxon>Sporothrix</taxon>
    </lineage>
</organism>
<protein>
    <recommendedName>
        <fullName evidence="4">Carboxylesterase type B domain-containing protein</fullName>
    </recommendedName>
</protein>
<keyword evidence="6" id="KW-1185">Reference proteome</keyword>
<keyword evidence="3" id="KW-0732">Signal</keyword>
<dbReference type="PANTHER" id="PTHR43918:SF4">
    <property type="entry name" value="CARBOXYLIC ESTER HYDROLASE"/>
    <property type="match status" value="1"/>
</dbReference>
<feature type="chain" id="PRO_5046889429" description="Carboxylesterase type B domain-containing protein" evidence="3">
    <location>
        <begin position="16"/>
        <end position="597"/>
    </location>
</feature>
<accession>A0ABP0AUF0</accession>
<dbReference type="Gene3D" id="3.40.50.1820">
    <property type="entry name" value="alpha/beta hydrolase"/>
    <property type="match status" value="1"/>
</dbReference>
<evidence type="ECO:0000256" key="2">
    <source>
        <dbReference type="ARBA" id="ARBA00022801"/>
    </source>
</evidence>
<dbReference type="SUPFAM" id="SSF53474">
    <property type="entry name" value="alpha/beta-Hydrolases"/>
    <property type="match status" value="1"/>
</dbReference>
<dbReference type="PANTHER" id="PTHR43918">
    <property type="entry name" value="ACETYLCHOLINESTERASE"/>
    <property type="match status" value="1"/>
</dbReference>
<dbReference type="InterPro" id="IPR002018">
    <property type="entry name" value="CarbesteraseB"/>
</dbReference>
<comment type="caution">
    <text evidence="5">The sequence shown here is derived from an EMBL/GenBank/DDBJ whole genome shotgun (WGS) entry which is preliminary data.</text>
</comment>
<evidence type="ECO:0000313" key="6">
    <source>
        <dbReference type="Proteomes" id="UP001642405"/>
    </source>
</evidence>
<proteinExistence type="inferred from homology"/>
<dbReference type="Proteomes" id="UP001642405">
    <property type="component" value="Unassembled WGS sequence"/>
</dbReference>
<dbReference type="InterPro" id="IPR050654">
    <property type="entry name" value="AChE-related_enzymes"/>
</dbReference>
<sequence length="597" mass="63522">MKTVSILGLSVLAQAVDPLVTLNYTQLQGSVIPSNGMTQWLGVRYAAAPTGDLRFAAPINPPATTEVQDATQMQAICLPRSPSDFTMRPNQRFNVSEDCLFANIFAPSNATTSSALPVLYFIQGGGFSSNSNANFNGSDLAAFGNIVVVQINYRVGPYGFLQSREVQTNGSLNNGLKDQIQGLKWVQQNIAAFGGDPKHVVASGDSAGATSLGLLLAAWDEEDPRLIKGAILESPSVATIRTLDQGQEQYNCLLQATNCTLAANTLNCLRAVNATSLQTEQCQFNPHLDNDLVRRPMLQSFDEGRFLHIPIIAGTCADEGTKNVPALTNTTAQALQFIDNRVFNVLSNTSLTLLNTTYLLTNRTGAIAVANTVAQFPNSGPLWRPLANAAGDAAAHCITARLQNAIAREGVKTFNYRFAVRDDEQERLGFGAYHTVELNAVFGPNNTDGNPPKSYRAGQSNAAIVPVTMAYWTSFVKALDPNDLKLAGTPDWTAWAGPEGRQRLRFQTNATGLETMPDDQVANCEMLDPMLPAIESISAPGVVVALNQRGQKNGTSWAQTAGQHKQTSAAAGPQTPVVASTVAGLIAAAAAAALALA</sequence>
<dbReference type="InterPro" id="IPR029058">
    <property type="entry name" value="AB_hydrolase_fold"/>
</dbReference>
<dbReference type="EMBL" id="CAWUHB010000003">
    <property type="protein sequence ID" value="CAK7210889.1"/>
    <property type="molecule type" value="Genomic_DNA"/>
</dbReference>
<evidence type="ECO:0000256" key="1">
    <source>
        <dbReference type="ARBA" id="ARBA00005964"/>
    </source>
</evidence>
<feature type="signal peptide" evidence="3">
    <location>
        <begin position="1"/>
        <end position="15"/>
    </location>
</feature>